<organism evidence="2">
    <name type="scientific">Guillardia theta</name>
    <name type="common">Cryptophyte</name>
    <name type="synonym">Cryptomonas phi</name>
    <dbReference type="NCBI Taxonomy" id="55529"/>
    <lineage>
        <taxon>Eukaryota</taxon>
        <taxon>Cryptophyceae</taxon>
        <taxon>Pyrenomonadales</taxon>
        <taxon>Geminigeraceae</taxon>
        <taxon>Guillardia</taxon>
    </lineage>
</organism>
<feature type="transmembrane region" description="Helical" evidence="1">
    <location>
        <begin position="474"/>
        <end position="497"/>
    </location>
</feature>
<dbReference type="AlphaFoldDB" id="A0A7S4HA37"/>
<feature type="transmembrane region" description="Helical" evidence="1">
    <location>
        <begin position="517"/>
        <end position="545"/>
    </location>
</feature>
<dbReference type="InterPro" id="IPR016024">
    <property type="entry name" value="ARM-type_fold"/>
</dbReference>
<name>A0A7S4HA37_GUITH</name>
<evidence type="ECO:0000256" key="1">
    <source>
        <dbReference type="SAM" id="Phobius"/>
    </source>
</evidence>
<keyword evidence="1" id="KW-0812">Transmembrane</keyword>
<gene>
    <name evidence="2" type="ORF">GTHE00462_LOCUS1703</name>
</gene>
<accession>A0A7S4HA37</accession>
<proteinExistence type="predicted"/>
<dbReference type="SUPFAM" id="SSF48371">
    <property type="entry name" value="ARM repeat"/>
    <property type="match status" value="1"/>
</dbReference>
<reference evidence="2" key="1">
    <citation type="submission" date="2021-01" db="EMBL/GenBank/DDBJ databases">
        <authorList>
            <person name="Corre E."/>
            <person name="Pelletier E."/>
            <person name="Niang G."/>
            <person name="Scheremetjew M."/>
            <person name="Finn R."/>
            <person name="Kale V."/>
            <person name="Holt S."/>
            <person name="Cochrane G."/>
            <person name="Meng A."/>
            <person name="Brown T."/>
            <person name="Cohen L."/>
        </authorList>
    </citation>
    <scope>NUCLEOTIDE SEQUENCE</scope>
    <source>
        <strain evidence="2">CCMP 2712</strain>
    </source>
</reference>
<keyword evidence="1" id="KW-1133">Transmembrane helix</keyword>
<dbReference type="EMBL" id="HBKN01001972">
    <property type="protein sequence ID" value="CAE2192392.1"/>
    <property type="molecule type" value="Transcribed_RNA"/>
</dbReference>
<sequence>MQALFLRHEWVQARHHLTQLCRFKCLRSAQISVPSVHHRVMQFSFANNRRFSSTPTEGNGNDYSKGRYTLWPWIFAVASGSLTIYVINSIEDENLYKRIVKELRASSGLKALRALFVFAGRRPDEVREKLARNGCVEALVNLQVRTSNDLQDYVSKLENLYALSISSGQIDNFRDQFVSAFNNREFSSQMLAVVMDCDRGRERFFASERYMDVINSLISDESEYDWAALALEYRQNRSEGKPSRAPSHFARGQTFGSYAADDEQTDMNDAVVRETTKARNWTPSEAMLVASIATDPRGQEILCKSTAAQKLMLDILSRDEIIPRTRQEILEFQNHNIRRLAIIRAIGGIAKLRSEESTNFLNSPELTKSLVDLYHRKKDSDPLAARLIVDVSREIANAIPSLSYDATFEPILSETRFHSKITSQDISWDFPRVMLNALWAGVCGSLWGTLRHYRIIRQKTVIPLPGTLQRAAQASIPAAVGSMGLSVVASGIQVYLIRELFQEKSTMSKEFSVGGTAVVAHFCAIGVANSIAPYSFGGFVLSSLVTRPFLLNRSEHSHDFGPTVV</sequence>
<keyword evidence="1" id="KW-0472">Membrane</keyword>
<protein>
    <submittedName>
        <fullName evidence="2">Uncharacterized protein</fullName>
    </submittedName>
</protein>
<evidence type="ECO:0000313" key="2">
    <source>
        <dbReference type="EMBL" id="CAE2192392.1"/>
    </source>
</evidence>